<dbReference type="AlphaFoldDB" id="A0A9R1RUB3"/>
<dbReference type="InterPro" id="IPR011009">
    <property type="entry name" value="Kinase-like_dom_sf"/>
</dbReference>
<dbReference type="PROSITE" id="PS00108">
    <property type="entry name" value="PROTEIN_KINASE_ST"/>
    <property type="match status" value="1"/>
</dbReference>
<proteinExistence type="predicted"/>
<dbReference type="GO" id="GO:0005524">
    <property type="term" value="F:ATP binding"/>
    <property type="evidence" value="ECO:0007669"/>
    <property type="project" value="InterPro"/>
</dbReference>
<evidence type="ECO:0000313" key="3">
    <source>
        <dbReference type="Proteomes" id="UP000324705"/>
    </source>
</evidence>
<accession>A0A9R1RUB3</accession>
<protein>
    <recommendedName>
        <fullName evidence="1">Protein kinase domain-containing protein</fullName>
    </recommendedName>
</protein>
<gene>
    <name evidence="2" type="ORF">TRITD_2Bv1G246700</name>
</gene>
<sequence length="250" mass="28285">MDDASVLELILEGKENPTNLSLALLQKITNDFSEERKIGQGGLGEVYKRIVNPIDDQQFNREFKILTKIDHQNVVRFLGFCSNSYQIPTKEAQSEEINLASVKAKLFCFEYISKGSLDQHISDELRGFDWETRYEIIMGICQGLCYLHNEKNIIHMDLKPANILLGDKMVPKLTDFGLSRPNKNSRTMAQPIGTRGYIAPEYEKDGAISFKADIYSLGAISIELVMGCKGVPHKNNIYCTWVDSFFMVAS</sequence>
<dbReference type="SUPFAM" id="SSF56112">
    <property type="entry name" value="Protein kinase-like (PK-like)"/>
    <property type="match status" value="1"/>
</dbReference>
<reference evidence="2 3" key="1">
    <citation type="submission" date="2017-09" db="EMBL/GenBank/DDBJ databases">
        <authorList>
            <consortium name="International Durum Wheat Genome Sequencing Consortium (IDWGSC)"/>
            <person name="Milanesi L."/>
        </authorList>
    </citation>
    <scope>NUCLEOTIDE SEQUENCE [LARGE SCALE GENOMIC DNA]</scope>
    <source>
        <strain evidence="3">cv. Svevo</strain>
    </source>
</reference>
<name>A0A9R1RUB3_TRITD</name>
<keyword evidence="3" id="KW-1185">Reference proteome</keyword>
<dbReference type="PANTHER" id="PTHR45707:SF50">
    <property type="entry name" value="VESICLE-ASSOCIATED PROTEIN 1-1"/>
    <property type="match status" value="1"/>
</dbReference>
<dbReference type="InterPro" id="IPR000719">
    <property type="entry name" value="Prot_kinase_dom"/>
</dbReference>
<dbReference type="Gramene" id="TRITD2Bv1G246700.1">
    <property type="protein sequence ID" value="TRITD2Bv1G246700.1"/>
    <property type="gene ID" value="TRITD2Bv1G246700"/>
</dbReference>
<dbReference type="InterPro" id="IPR008271">
    <property type="entry name" value="Ser/Thr_kinase_AS"/>
</dbReference>
<dbReference type="GO" id="GO:0004672">
    <property type="term" value="F:protein kinase activity"/>
    <property type="evidence" value="ECO:0007669"/>
    <property type="project" value="InterPro"/>
</dbReference>
<dbReference type="EMBL" id="LT934114">
    <property type="protein sequence ID" value="VAH53652.1"/>
    <property type="molecule type" value="Genomic_DNA"/>
</dbReference>
<evidence type="ECO:0000259" key="1">
    <source>
        <dbReference type="PROSITE" id="PS50011"/>
    </source>
</evidence>
<dbReference type="PANTHER" id="PTHR45707">
    <property type="entry name" value="C2 CALCIUM/LIPID-BINDING PLANT PHOSPHORIBOSYLTRANSFERASE FAMILY PROTEIN"/>
    <property type="match status" value="1"/>
</dbReference>
<dbReference type="Pfam" id="PF00069">
    <property type="entry name" value="Pkinase"/>
    <property type="match status" value="1"/>
</dbReference>
<dbReference type="Gene3D" id="1.10.510.10">
    <property type="entry name" value="Transferase(Phosphotransferase) domain 1"/>
    <property type="match status" value="1"/>
</dbReference>
<evidence type="ECO:0000313" key="2">
    <source>
        <dbReference type="EMBL" id="VAH53652.1"/>
    </source>
</evidence>
<organism evidence="2 3">
    <name type="scientific">Triticum turgidum subsp. durum</name>
    <name type="common">Durum wheat</name>
    <name type="synonym">Triticum durum</name>
    <dbReference type="NCBI Taxonomy" id="4567"/>
    <lineage>
        <taxon>Eukaryota</taxon>
        <taxon>Viridiplantae</taxon>
        <taxon>Streptophyta</taxon>
        <taxon>Embryophyta</taxon>
        <taxon>Tracheophyta</taxon>
        <taxon>Spermatophyta</taxon>
        <taxon>Magnoliopsida</taxon>
        <taxon>Liliopsida</taxon>
        <taxon>Poales</taxon>
        <taxon>Poaceae</taxon>
        <taxon>BOP clade</taxon>
        <taxon>Pooideae</taxon>
        <taxon>Triticodae</taxon>
        <taxon>Triticeae</taxon>
        <taxon>Triticinae</taxon>
        <taxon>Triticum</taxon>
    </lineage>
</organism>
<dbReference type="PROSITE" id="PS50011">
    <property type="entry name" value="PROTEIN_KINASE_DOM"/>
    <property type="match status" value="1"/>
</dbReference>
<dbReference type="Gene3D" id="3.30.200.20">
    <property type="entry name" value="Phosphorylase Kinase, domain 1"/>
    <property type="match status" value="2"/>
</dbReference>
<dbReference type="SMART" id="SM00220">
    <property type="entry name" value="S_TKc"/>
    <property type="match status" value="1"/>
</dbReference>
<dbReference type="Proteomes" id="UP000324705">
    <property type="component" value="Chromosome 2B"/>
</dbReference>
<feature type="domain" description="Protein kinase" evidence="1">
    <location>
        <begin position="32"/>
        <end position="250"/>
    </location>
</feature>